<comment type="caution">
    <text evidence="2">The sequence shown here is derived from an EMBL/GenBank/DDBJ whole genome shotgun (WGS) entry which is preliminary data.</text>
</comment>
<feature type="compositionally biased region" description="Pro residues" evidence="1">
    <location>
        <begin position="14"/>
        <end position="27"/>
    </location>
</feature>
<evidence type="ECO:0008006" key="4">
    <source>
        <dbReference type="Google" id="ProtNLM"/>
    </source>
</evidence>
<dbReference type="RefSeq" id="WP_229882485.1">
    <property type="nucleotide sequence ID" value="NZ_BMVG01000062.1"/>
</dbReference>
<dbReference type="AlphaFoldDB" id="A0A918YU90"/>
<gene>
    <name evidence="2" type="ORF">GCM10010339_89940</name>
</gene>
<organism evidence="2 3">
    <name type="scientific">Streptomyces alanosinicus</name>
    <dbReference type="NCBI Taxonomy" id="68171"/>
    <lineage>
        <taxon>Bacteria</taxon>
        <taxon>Bacillati</taxon>
        <taxon>Actinomycetota</taxon>
        <taxon>Actinomycetes</taxon>
        <taxon>Kitasatosporales</taxon>
        <taxon>Streptomycetaceae</taxon>
        <taxon>Streptomyces</taxon>
    </lineage>
</organism>
<dbReference type="EMBL" id="BMVG01000062">
    <property type="protein sequence ID" value="GHE15394.1"/>
    <property type="molecule type" value="Genomic_DNA"/>
</dbReference>
<name>A0A918YU90_9ACTN</name>
<evidence type="ECO:0000256" key="1">
    <source>
        <dbReference type="SAM" id="MobiDB-lite"/>
    </source>
</evidence>
<reference evidence="2" key="1">
    <citation type="journal article" date="2014" name="Int. J. Syst. Evol. Microbiol.">
        <title>Complete genome sequence of Corynebacterium casei LMG S-19264T (=DSM 44701T), isolated from a smear-ripened cheese.</title>
        <authorList>
            <consortium name="US DOE Joint Genome Institute (JGI-PGF)"/>
            <person name="Walter F."/>
            <person name="Albersmeier A."/>
            <person name="Kalinowski J."/>
            <person name="Ruckert C."/>
        </authorList>
    </citation>
    <scope>NUCLEOTIDE SEQUENCE</scope>
    <source>
        <strain evidence="2">JCM 4714</strain>
    </source>
</reference>
<evidence type="ECO:0000313" key="3">
    <source>
        <dbReference type="Proteomes" id="UP000655443"/>
    </source>
</evidence>
<keyword evidence="3" id="KW-1185">Reference proteome</keyword>
<reference evidence="2" key="2">
    <citation type="submission" date="2020-09" db="EMBL/GenBank/DDBJ databases">
        <authorList>
            <person name="Sun Q."/>
            <person name="Ohkuma M."/>
        </authorList>
    </citation>
    <scope>NUCLEOTIDE SEQUENCE</scope>
    <source>
        <strain evidence="2">JCM 4714</strain>
    </source>
</reference>
<accession>A0A918YU90</accession>
<sequence>MAAHSTDPRTTPHPTTPPPSTPTPSTPTPSSSRRPTPDAELAEALRTGPFSAALRAALAARGLALHRVQHRLAQRGIRVGVTSLSYWQRGVRRPERPESLRAVTALEEVLGLPPHALTRLIGPRTTSEHPPARPYRTLLEPAAALESLLASLAAPADGGLHTVIHYEHVHIGAQRELAARDSQHVVRAHRDGVDRYLAIHHGDPGCDTERVQVRGLGNCRVGRIRRHGASGVIVVELLFDGRLRAGETAVLGYRFEDGTGAPSHEYVRGFTYGGGQYVLQVGFDRAALPVHCRRFARPSATAPREAVADLTLNAHGSVHLVEQQIRPGVLGITWEWD</sequence>
<feature type="compositionally biased region" description="Low complexity" evidence="1">
    <location>
        <begin position="1"/>
        <end position="13"/>
    </location>
</feature>
<evidence type="ECO:0000313" key="2">
    <source>
        <dbReference type="EMBL" id="GHE15394.1"/>
    </source>
</evidence>
<feature type="region of interest" description="Disordered" evidence="1">
    <location>
        <begin position="1"/>
        <end position="38"/>
    </location>
</feature>
<proteinExistence type="predicted"/>
<protein>
    <recommendedName>
        <fullName evidence="4">XRE family transcriptional regulator</fullName>
    </recommendedName>
</protein>
<dbReference type="Proteomes" id="UP000655443">
    <property type="component" value="Unassembled WGS sequence"/>
</dbReference>